<keyword evidence="7" id="KW-1185">Reference proteome</keyword>
<accession>A0A844QIC1</accession>
<keyword evidence="2" id="KW-0479">Metal-binding</keyword>
<organism evidence="6 7">
    <name type="scientific">Nitratireductor arenosus</name>
    <dbReference type="NCBI Taxonomy" id="2682096"/>
    <lineage>
        <taxon>Bacteria</taxon>
        <taxon>Pseudomonadati</taxon>
        <taxon>Pseudomonadota</taxon>
        <taxon>Alphaproteobacteria</taxon>
        <taxon>Hyphomicrobiales</taxon>
        <taxon>Phyllobacteriaceae</taxon>
        <taxon>Nitratireductor</taxon>
    </lineage>
</organism>
<evidence type="ECO:0000313" key="6">
    <source>
        <dbReference type="EMBL" id="MVA99045.1"/>
    </source>
</evidence>
<sequence length="385" mass="42015">MTMKRFFDDAFHRPRALLLIAAAAATAIASGAMFLSMHEAEPIVAGPGVTSQKMLSDYVPAMAGTPADTPVFILEGAEPGGTALVLGGTHPQEISGLMGAVLMVENATPQRGRIIVLPQANRSGFTHTDPLEGFPHTYKIETAGGTRWFRVGMRLTNPVHQWPDPDLHLHPQSGERMVGWESRNLNRNFPGDPDGRYTTRLNAAIVALARAEGVDIVLDMHEAYPEYPIINMLVAHERAFEIATLTMIGLQTRGIAMDLMASPPALRGLSHREFGDHTEAFAILSETANPAMGRFRGRTDEALVVEGKDVNYVRAAALDRLFVPFDENGHPLRERTARQLATIEEMLIAYNEANPDKQVEVSGIPAYQAVIDEGIGRFLLPVPAQ</sequence>
<evidence type="ECO:0000259" key="5">
    <source>
        <dbReference type="Pfam" id="PF24827"/>
    </source>
</evidence>
<reference evidence="6 7" key="1">
    <citation type="submission" date="2019-12" db="EMBL/GenBank/DDBJ databases">
        <title>Nitratireductor arenosus sp. nov., Isolated from sea sand, Jeju island, South Korea.</title>
        <authorList>
            <person name="Kim W."/>
        </authorList>
    </citation>
    <scope>NUCLEOTIDE SEQUENCE [LARGE SCALE GENOMIC DNA]</scope>
    <source>
        <strain evidence="6 7">CAU 1489</strain>
    </source>
</reference>
<dbReference type="Proteomes" id="UP000463224">
    <property type="component" value="Unassembled WGS sequence"/>
</dbReference>
<comment type="caution">
    <text evidence="6">The sequence shown here is derived from an EMBL/GenBank/DDBJ whole genome shotgun (WGS) entry which is preliminary data.</text>
</comment>
<evidence type="ECO:0000313" key="7">
    <source>
        <dbReference type="Proteomes" id="UP000463224"/>
    </source>
</evidence>
<evidence type="ECO:0000256" key="4">
    <source>
        <dbReference type="ARBA" id="ARBA00022833"/>
    </source>
</evidence>
<evidence type="ECO:0000256" key="2">
    <source>
        <dbReference type="ARBA" id="ARBA00022723"/>
    </source>
</evidence>
<gene>
    <name evidence="6" type="ORF">GN330_17490</name>
</gene>
<keyword evidence="3" id="KW-0378">Hydrolase</keyword>
<dbReference type="InterPro" id="IPR055438">
    <property type="entry name" value="AstE_AspA_cat"/>
</dbReference>
<dbReference type="AlphaFoldDB" id="A0A844QIC1"/>
<dbReference type="Pfam" id="PF24827">
    <property type="entry name" value="AstE_AspA_cat"/>
    <property type="match status" value="1"/>
</dbReference>
<dbReference type="GO" id="GO:0016788">
    <property type="term" value="F:hydrolase activity, acting on ester bonds"/>
    <property type="evidence" value="ECO:0007669"/>
    <property type="project" value="InterPro"/>
</dbReference>
<keyword evidence="4" id="KW-0862">Zinc</keyword>
<evidence type="ECO:0000256" key="3">
    <source>
        <dbReference type="ARBA" id="ARBA00022801"/>
    </source>
</evidence>
<name>A0A844QIC1_9HYPH</name>
<protein>
    <submittedName>
        <fullName evidence="6">Succinylglutamate desuccinylase</fullName>
    </submittedName>
</protein>
<dbReference type="EMBL" id="WPHG01000004">
    <property type="protein sequence ID" value="MVA99045.1"/>
    <property type="molecule type" value="Genomic_DNA"/>
</dbReference>
<dbReference type="GO" id="GO:0046872">
    <property type="term" value="F:metal ion binding"/>
    <property type="evidence" value="ECO:0007669"/>
    <property type="project" value="UniProtKB-KW"/>
</dbReference>
<feature type="domain" description="Succinylglutamate desuccinylase/Aspartoacylase catalytic" evidence="5">
    <location>
        <begin position="174"/>
        <end position="260"/>
    </location>
</feature>
<proteinExistence type="predicted"/>
<comment type="cofactor">
    <cofactor evidence="1">
        <name>Zn(2+)</name>
        <dbReference type="ChEBI" id="CHEBI:29105"/>
    </cofactor>
</comment>
<evidence type="ECO:0000256" key="1">
    <source>
        <dbReference type="ARBA" id="ARBA00001947"/>
    </source>
</evidence>
<dbReference type="Gene3D" id="3.40.630.10">
    <property type="entry name" value="Zn peptidases"/>
    <property type="match status" value="2"/>
</dbReference>
<dbReference type="SUPFAM" id="SSF53187">
    <property type="entry name" value="Zn-dependent exopeptidases"/>
    <property type="match status" value="1"/>
</dbReference>